<feature type="transmembrane region" description="Helical" evidence="1">
    <location>
        <begin position="83"/>
        <end position="102"/>
    </location>
</feature>
<protein>
    <submittedName>
        <fullName evidence="3">CPBP family glutamic-type intramembrane protease</fullName>
        <ecNumber evidence="3">3.4.-.-</ecNumber>
    </submittedName>
</protein>
<feature type="transmembrane region" description="Helical" evidence="1">
    <location>
        <begin position="137"/>
        <end position="154"/>
    </location>
</feature>
<keyword evidence="4" id="KW-1185">Reference proteome</keyword>
<dbReference type="EMBL" id="JANUGX010000009">
    <property type="protein sequence ID" value="MCS0589548.1"/>
    <property type="molecule type" value="Genomic_DNA"/>
</dbReference>
<accession>A0ABT2A5U3</accession>
<keyword evidence="1" id="KW-0812">Transmembrane</keyword>
<keyword evidence="1" id="KW-1133">Transmembrane helix</keyword>
<feature type="transmembrane region" description="Helical" evidence="1">
    <location>
        <begin position="50"/>
        <end position="68"/>
    </location>
</feature>
<sequence length="243" mass="26692">MANSIQLPYLPDLLFTFYLLVVFPCQRLWRSQHAAPRRPPRSPLQAYWRQARLVLVLLAVLVLVMRLGEHTAFDLGLAFPDSFAALCGLAVAGVVLLALHIASKRMERRMTPAQRARQEAQVRELPFAMPRTPFETATYLLITVLMTATWEVLFRGYLLLLLPPLTGLPLAVALAAAAYGAAHGYKNPRQFAGSIAVSLAFTVGYALSGSLWWLIVLHAAAPVSMLFSVRRIQERAAAGAASA</sequence>
<feature type="domain" description="CAAX prenyl protease 2/Lysostaphin resistance protein A-like" evidence="2">
    <location>
        <begin position="138"/>
        <end position="220"/>
    </location>
</feature>
<gene>
    <name evidence="3" type="ORF">NX782_10045</name>
</gene>
<dbReference type="EC" id="3.4.-.-" evidence="3"/>
<feature type="transmembrane region" description="Helical" evidence="1">
    <location>
        <begin position="13"/>
        <end position="29"/>
    </location>
</feature>
<comment type="caution">
    <text evidence="3">The sequence shown here is derived from an EMBL/GenBank/DDBJ whole genome shotgun (WGS) entry which is preliminary data.</text>
</comment>
<feature type="transmembrane region" description="Helical" evidence="1">
    <location>
        <begin position="191"/>
        <end position="215"/>
    </location>
</feature>
<dbReference type="Pfam" id="PF02517">
    <property type="entry name" value="Rce1-like"/>
    <property type="match status" value="1"/>
</dbReference>
<evidence type="ECO:0000313" key="3">
    <source>
        <dbReference type="EMBL" id="MCS0589548.1"/>
    </source>
</evidence>
<dbReference type="RefSeq" id="WP_258845307.1">
    <property type="nucleotide sequence ID" value="NZ_JANUGX010000009.1"/>
</dbReference>
<keyword evidence="1" id="KW-0472">Membrane</keyword>
<keyword evidence="3" id="KW-0645">Protease</keyword>
<reference evidence="3 4" key="1">
    <citation type="submission" date="2022-08" db="EMBL/GenBank/DDBJ databases">
        <title>Reclassification of Massilia species as members of the genera Telluria, Duganella, Pseudoduganella, Mokoshia gen. nov. and Zemynaea gen. nov. using orthogonal and non-orthogonal genome-based approaches.</title>
        <authorList>
            <person name="Bowman J.P."/>
        </authorList>
    </citation>
    <scope>NUCLEOTIDE SEQUENCE [LARGE SCALE GENOMIC DNA]</scope>
    <source>
        <strain evidence="3 4">LMG 28164</strain>
    </source>
</reference>
<dbReference type="GO" id="GO:0008233">
    <property type="term" value="F:peptidase activity"/>
    <property type="evidence" value="ECO:0007669"/>
    <property type="project" value="UniProtKB-KW"/>
</dbReference>
<name>A0ABT2A5U3_9BURK</name>
<evidence type="ECO:0000256" key="1">
    <source>
        <dbReference type="SAM" id="Phobius"/>
    </source>
</evidence>
<keyword evidence="3" id="KW-0378">Hydrolase</keyword>
<dbReference type="Proteomes" id="UP001205560">
    <property type="component" value="Unassembled WGS sequence"/>
</dbReference>
<proteinExistence type="predicted"/>
<evidence type="ECO:0000259" key="2">
    <source>
        <dbReference type="Pfam" id="PF02517"/>
    </source>
</evidence>
<dbReference type="InterPro" id="IPR003675">
    <property type="entry name" value="Rce1/LyrA-like_dom"/>
</dbReference>
<dbReference type="GO" id="GO:0006508">
    <property type="term" value="P:proteolysis"/>
    <property type="evidence" value="ECO:0007669"/>
    <property type="project" value="UniProtKB-KW"/>
</dbReference>
<feature type="transmembrane region" description="Helical" evidence="1">
    <location>
        <begin position="160"/>
        <end position="179"/>
    </location>
</feature>
<evidence type="ECO:0000313" key="4">
    <source>
        <dbReference type="Proteomes" id="UP001205560"/>
    </source>
</evidence>
<organism evidence="3 4">
    <name type="scientific">Massilia norwichensis</name>
    <dbReference type="NCBI Taxonomy" id="1442366"/>
    <lineage>
        <taxon>Bacteria</taxon>
        <taxon>Pseudomonadati</taxon>
        <taxon>Pseudomonadota</taxon>
        <taxon>Betaproteobacteria</taxon>
        <taxon>Burkholderiales</taxon>
        <taxon>Oxalobacteraceae</taxon>
        <taxon>Telluria group</taxon>
        <taxon>Massilia</taxon>
    </lineage>
</organism>